<keyword evidence="2" id="KW-1185">Reference proteome</keyword>
<name>A0AAV4TTR4_CAEEX</name>
<dbReference type="EMBL" id="BPLR01011713">
    <property type="protein sequence ID" value="GIY48421.1"/>
    <property type="molecule type" value="Genomic_DNA"/>
</dbReference>
<evidence type="ECO:0000313" key="2">
    <source>
        <dbReference type="Proteomes" id="UP001054945"/>
    </source>
</evidence>
<protein>
    <submittedName>
        <fullName evidence="1">Uncharacterized protein</fullName>
    </submittedName>
</protein>
<evidence type="ECO:0000313" key="1">
    <source>
        <dbReference type="EMBL" id="GIY48421.1"/>
    </source>
</evidence>
<dbReference type="Proteomes" id="UP001054945">
    <property type="component" value="Unassembled WGS sequence"/>
</dbReference>
<sequence>MKKLRRKCAEKSSTKLTEVIVLSLVSTQLNVELCGENSLPSLTDPEIIPPGLGLLPSTITLTFPLPTWKLEALRRESDRLGKITKSQRNFAEKH</sequence>
<gene>
    <name evidence="1" type="ORF">CEXT_159861</name>
</gene>
<proteinExistence type="predicted"/>
<comment type="caution">
    <text evidence="1">The sequence shown here is derived from an EMBL/GenBank/DDBJ whole genome shotgun (WGS) entry which is preliminary data.</text>
</comment>
<dbReference type="AlphaFoldDB" id="A0AAV4TTR4"/>
<organism evidence="1 2">
    <name type="scientific">Caerostris extrusa</name>
    <name type="common">Bark spider</name>
    <name type="synonym">Caerostris bankana</name>
    <dbReference type="NCBI Taxonomy" id="172846"/>
    <lineage>
        <taxon>Eukaryota</taxon>
        <taxon>Metazoa</taxon>
        <taxon>Ecdysozoa</taxon>
        <taxon>Arthropoda</taxon>
        <taxon>Chelicerata</taxon>
        <taxon>Arachnida</taxon>
        <taxon>Araneae</taxon>
        <taxon>Araneomorphae</taxon>
        <taxon>Entelegynae</taxon>
        <taxon>Araneoidea</taxon>
        <taxon>Araneidae</taxon>
        <taxon>Caerostris</taxon>
    </lineage>
</organism>
<reference evidence="1 2" key="1">
    <citation type="submission" date="2021-06" db="EMBL/GenBank/DDBJ databases">
        <title>Caerostris extrusa draft genome.</title>
        <authorList>
            <person name="Kono N."/>
            <person name="Arakawa K."/>
        </authorList>
    </citation>
    <scope>NUCLEOTIDE SEQUENCE [LARGE SCALE GENOMIC DNA]</scope>
</reference>
<accession>A0AAV4TTR4</accession>